<feature type="domain" description="Peptidase M50" evidence="12">
    <location>
        <begin position="274"/>
        <end position="447"/>
    </location>
</feature>
<evidence type="ECO:0000256" key="11">
    <source>
        <dbReference type="SAM" id="Phobius"/>
    </source>
</evidence>
<comment type="subcellular location">
    <subcellularLocation>
        <location evidence="2">Membrane</location>
        <topology evidence="2">Multi-pass membrane protein</topology>
    </subcellularLocation>
</comment>
<evidence type="ECO:0000256" key="10">
    <source>
        <dbReference type="SAM" id="MobiDB-lite"/>
    </source>
</evidence>
<evidence type="ECO:0000256" key="7">
    <source>
        <dbReference type="ARBA" id="ARBA00022946"/>
    </source>
</evidence>
<evidence type="ECO:0000256" key="9">
    <source>
        <dbReference type="ARBA" id="ARBA00023136"/>
    </source>
</evidence>
<organism evidence="13 14">
    <name type="scientific">Vasconcelosia minhoensis LEGE 07310</name>
    <dbReference type="NCBI Taxonomy" id="915328"/>
    <lineage>
        <taxon>Bacteria</taxon>
        <taxon>Bacillati</taxon>
        <taxon>Cyanobacteriota</taxon>
        <taxon>Cyanophyceae</taxon>
        <taxon>Nodosilineales</taxon>
        <taxon>Cymatolegaceae</taxon>
        <taxon>Vasconcelosia</taxon>
        <taxon>Vasconcelosia minhoensis</taxon>
    </lineage>
</organism>
<evidence type="ECO:0000256" key="1">
    <source>
        <dbReference type="ARBA" id="ARBA00001947"/>
    </source>
</evidence>
<evidence type="ECO:0000256" key="6">
    <source>
        <dbReference type="ARBA" id="ARBA00022801"/>
    </source>
</evidence>
<evidence type="ECO:0000313" key="14">
    <source>
        <dbReference type="Proteomes" id="UP000636505"/>
    </source>
</evidence>
<keyword evidence="4 13" id="KW-0645">Protease</keyword>
<feature type="transmembrane region" description="Helical" evidence="11">
    <location>
        <begin position="484"/>
        <end position="501"/>
    </location>
</feature>
<keyword evidence="5 11" id="KW-0812">Transmembrane</keyword>
<evidence type="ECO:0000256" key="4">
    <source>
        <dbReference type="ARBA" id="ARBA00022670"/>
    </source>
</evidence>
<keyword evidence="7" id="KW-0809">Transit peptide</keyword>
<proteinExistence type="inferred from homology"/>
<evidence type="ECO:0000259" key="12">
    <source>
        <dbReference type="Pfam" id="PF02163"/>
    </source>
</evidence>
<feature type="transmembrane region" description="Helical" evidence="11">
    <location>
        <begin position="333"/>
        <end position="355"/>
    </location>
</feature>
<dbReference type="GO" id="GO:0006508">
    <property type="term" value="P:proteolysis"/>
    <property type="evidence" value="ECO:0007669"/>
    <property type="project" value="UniProtKB-KW"/>
</dbReference>
<keyword evidence="14" id="KW-1185">Reference proteome</keyword>
<protein>
    <submittedName>
        <fullName evidence="13">Site-2 protease family protein</fullName>
    </submittedName>
</protein>
<evidence type="ECO:0000256" key="2">
    <source>
        <dbReference type="ARBA" id="ARBA00004141"/>
    </source>
</evidence>
<feature type="transmembrane region" description="Helical" evidence="11">
    <location>
        <begin position="46"/>
        <end position="75"/>
    </location>
</feature>
<accession>A0A8J7AX89</accession>
<gene>
    <name evidence="13" type="ORF">IQ241_17715</name>
</gene>
<sequence length="514" mass="54989">MTTTALILLAAFGVLAWGFGRARPYGRIGILAWLQSVVLMTPWLLFFGLFAAGIYLNLVWVLALVLVSAGLYIYLGRLLRASGQDELATKRAEALAAKAMESSTETPSADPSALENEPSSAGVEAEPTESLKTDPPDAEAAVPAPIPAEDLAAIEGIFGIDTFFRTETIPYDQGAIFKGNLRGQPAETAEKLNQLLAERLDERYHLFLIEGPEGKPVAVGLPSTADPQPTTLGQKILAGVLAIATFATCLETAGIIQEFDFFRQPQRWPEALPFALGLAAVLVVHEVGHRLVAERYDIRISPPFFLPAWQLGSFGGLMRFESLLPNRSVLFDIAFAGPAAGGLLSLLFLLVGLVISHPGSYFQLPAAYFQSSILVGALARVVLGDALQQAVVDVHPLTLVGWLGLAITALNVMPAGQLDGGRIVQAIYGRKTTGRATTITLIGLALVSLVNPLALYWAILILFLQRRLERPCLDDLSEPDDARAALGLLILFLMLVTLLPLTPSLAGRLGIGAT</sequence>
<dbReference type="RefSeq" id="WP_193909724.1">
    <property type="nucleotide sequence ID" value="NZ_JADEXG010000047.1"/>
</dbReference>
<dbReference type="GO" id="GO:0008233">
    <property type="term" value="F:peptidase activity"/>
    <property type="evidence" value="ECO:0007669"/>
    <property type="project" value="UniProtKB-KW"/>
</dbReference>
<evidence type="ECO:0000256" key="8">
    <source>
        <dbReference type="ARBA" id="ARBA00022989"/>
    </source>
</evidence>
<evidence type="ECO:0000256" key="5">
    <source>
        <dbReference type="ARBA" id="ARBA00022692"/>
    </source>
</evidence>
<keyword evidence="6" id="KW-0378">Hydrolase</keyword>
<feature type="transmembrane region" description="Helical" evidence="11">
    <location>
        <begin position="236"/>
        <end position="256"/>
    </location>
</feature>
<dbReference type="InterPro" id="IPR008915">
    <property type="entry name" value="Peptidase_M50"/>
</dbReference>
<feature type="transmembrane region" description="Helical" evidence="11">
    <location>
        <begin position="271"/>
        <end position="292"/>
    </location>
</feature>
<dbReference type="Proteomes" id="UP000636505">
    <property type="component" value="Unassembled WGS sequence"/>
</dbReference>
<feature type="transmembrane region" description="Helical" evidence="11">
    <location>
        <begin position="367"/>
        <end position="387"/>
    </location>
</feature>
<feature type="transmembrane region" description="Helical" evidence="11">
    <location>
        <begin position="439"/>
        <end position="464"/>
    </location>
</feature>
<dbReference type="EMBL" id="JADEXG010000047">
    <property type="protein sequence ID" value="MBE9079113.1"/>
    <property type="molecule type" value="Genomic_DNA"/>
</dbReference>
<reference evidence="13" key="1">
    <citation type="submission" date="2020-10" db="EMBL/GenBank/DDBJ databases">
        <authorList>
            <person name="Castelo-Branco R."/>
            <person name="Eusebio N."/>
            <person name="Adriana R."/>
            <person name="Vieira A."/>
            <person name="Brugerolle De Fraissinette N."/>
            <person name="Rezende De Castro R."/>
            <person name="Schneider M.P."/>
            <person name="Vasconcelos V."/>
            <person name="Leao P.N."/>
        </authorList>
    </citation>
    <scope>NUCLEOTIDE SEQUENCE</scope>
    <source>
        <strain evidence="13">LEGE 07310</strain>
    </source>
</reference>
<dbReference type="PANTHER" id="PTHR31412:SF0">
    <property type="entry name" value="ZINC METALLOPROTEASE EGY1, CHLOROPLASTIC-RELATED"/>
    <property type="match status" value="1"/>
</dbReference>
<feature type="region of interest" description="Disordered" evidence="10">
    <location>
        <begin position="99"/>
        <end position="140"/>
    </location>
</feature>
<comment type="cofactor">
    <cofactor evidence="1">
        <name>Zn(2+)</name>
        <dbReference type="ChEBI" id="CHEBI:29105"/>
    </cofactor>
</comment>
<name>A0A8J7AX89_9CYAN</name>
<keyword evidence="8 11" id="KW-1133">Transmembrane helix</keyword>
<evidence type="ECO:0000256" key="3">
    <source>
        <dbReference type="ARBA" id="ARBA00007931"/>
    </source>
</evidence>
<evidence type="ECO:0000313" key="13">
    <source>
        <dbReference type="EMBL" id="MBE9079113.1"/>
    </source>
</evidence>
<dbReference type="Pfam" id="PF02163">
    <property type="entry name" value="Peptidase_M50"/>
    <property type="match status" value="1"/>
</dbReference>
<keyword evidence="9 11" id="KW-0472">Membrane</keyword>
<dbReference type="AlphaFoldDB" id="A0A8J7AX89"/>
<dbReference type="PANTHER" id="PTHR31412">
    <property type="entry name" value="ZINC METALLOPROTEASE EGY1"/>
    <property type="match status" value="1"/>
</dbReference>
<feature type="transmembrane region" description="Helical" evidence="11">
    <location>
        <begin position="304"/>
        <end position="321"/>
    </location>
</feature>
<feature type="transmembrane region" description="Helical" evidence="11">
    <location>
        <begin position="399"/>
        <end position="418"/>
    </location>
</feature>
<comment type="caution">
    <text evidence="13">The sequence shown here is derived from an EMBL/GenBank/DDBJ whole genome shotgun (WGS) entry which is preliminary data.</text>
</comment>
<comment type="similarity">
    <text evidence="3">Belongs to the peptidase M50B family.</text>
</comment>
<dbReference type="GO" id="GO:0016020">
    <property type="term" value="C:membrane"/>
    <property type="evidence" value="ECO:0007669"/>
    <property type="project" value="UniProtKB-SubCell"/>
</dbReference>
<dbReference type="CDD" id="cd06160">
    <property type="entry name" value="S2P-M50_like_2"/>
    <property type="match status" value="1"/>
</dbReference>
<dbReference type="InterPro" id="IPR044838">
    <property type="entry name" value="EGY1-like"/>
</dbReference>